<dbReference type="InterPro" id="IPR011029">
    <property type="entry name" value="DEATH-like_dom_sf"/>
</dbReference>
<dbReference type="AlphaFoldDB" id="A0A8S3QPM5"/>
<feature type="domain" description="Death" evidence="1">
    <location>
        <begin position="92"/>
        <end position="147"/>
    </location>
</feature>
<dbReference type="GO" id="GO:0007165">
    <property type="term" value="P:signal transduction"/>
    <property type="evidence" value="ECO:0007669"/>
    <property type="project" value="InterPro"/>
</dbReference>
<dbReference type="Proteomes" id="UP000683360">
    <property type="component" value="Unassembled WGS sequence"/>
</dbReference>
<dbReference type="InterPro" id="IPR000488">
    <property type="entry name" value="Death_dom"/>
</dbReference>
<name>A0A8S3QPM5_MYTED</name>
<proteinExistence type="predicted"/>
<dbReference type="OrthoDB" id="6119685at2759"/>
<evidence type="ECO:0000259" key="1">
    <source>
        <dbReference type="PROSITE" id="PS50017"/>
    </source>
</evidence>
<protein>
    <recommendedName>
        <fullName evidence="1">Death domain-containing protein</fullName>
    </recommendedName>
</protein>
<evidence type="ECO:0000313" key="2">
    <source>
        <dbReference type="EMBL" id="CAG2198558.1"/>
    </source>
</evidence>
<keyword evidence="3" id="KW-1185">Reference proteome</keyword>
<dbReference type="Gene3D" id="1.10.533.10">
    <property type="entry name" value="Death Domain, Fas"/>
    <property type="match status" value="1"/>
</dbReference>
<dbReference type="SUPFAM" id="SSF47986">
    <property type="entry name" value="DEATH domain"/>
    <property type="match status" value="1"/>
</dbReference>
<evidence type="ECO:0000313" key="3">
    <source>
        <dbReference type="Proteomes" id="UP000683360"/>
    </source>
</evidence>
<accession>A0A8S3QPM5</accession>
<dbReference type="PROSITE" id="PS50017">
    <property type="entry name" value="DEATH_DOMAIN"/>
    <property type="match status" value="1"/>
</dbReference>
<dbReference type="EMBL" id="CAJPWZ010000686">
    <property type="protein sequence ID" value="CAG2198558.1"/>
    <property type="molecule type" value="Genomic_DNA"/>
</dbReference>
<sequence length="160" mass="18367">MDLIRKYDGDALTINTMALHTWMKTKIKGKSSTKSLQDLLEGLEAIAKRHLLCKVFREYTDFSEFPNVGPEAVPNDDVLNNLPQNLGNCALQLGVELGITINSIEQTKTDYRKMYDQTTDILRKWKNSTEEKPTVFKLLVALERVHLGGFQFVKDMYLRK</sequence>
<reference evidence="2" key="1">
    <citation type="submission" date="2021-03" db="EMBL/GenBank/DDBJ databases">
        <authorList>
            <person name="Bekaert M."/>
        </authorList>
    </citation>
    <scope>NUCLEOTIDE SEQUENCE</scope>
</reference>
<organism evidence="2 3">
    <name type="scientific">Mytilus edulis</name>
    <name type="common">Blue mussel</name>
    <dbReference type="NCBI Taxonomy" id="6550"/>
    <lineage>
        <taxon>Eukaryota</taxon>
        <taxon>Metazoa</taxon>
        <taxon>Spiralia</taxon>
        <taxon>Lophotrochozoa</taxon>
        <taxon>Mollusca</taxon>
        <taxon>Bivalvia</taxon>
        <taxon>Autobranchia</taxon>
        <taxon>Pteriomorphia</taxon>
        <taxon>Mytilida</taxon>
        <taxon>Mytiloidea</taxon>
        <taxon>Mytilidae</taxon>
        <taxon>Mytilinae</taxon>
        <taxon>Mytilus</taxon>
    </lineage>
</organism>
<dbReference type="Pfam" id="PF00531">
    <property type="entry name" value="Death"/>
    <property type="match status" value="1"/>
</dbReference>
<comment type="caution">
    <text evidence="2">The sequence shown here is derived from an EMBL/GenBank/DDBJ whole genome shotgun (WGS) entry which is preliminary data.</text>
</comment>
<gene>
    <name evidence="2" type="ORF">MEDL_13303</name>
</gene>